<reference evidence="3 4" key="1">
    <citation type="journal article" date="2013" name="PLoS ONE">
        <title>Predicting the Proteins of Angomonas deanei, Strigomonas culicis and Their Respective Endosymbionts Reveals New Aspects of the Trypanosomatidae Family.</title>
        <authorList>
            <person name="Motta M.C."/>
            <person name="Martins A.C."/>
            <person name="de Souza S.S."/>
            <person name="Catta-Preta C.M."/>
            <person name="Silva R."/>
            <person name="Klein C.C."/>
            <person name="de Almeida L.G."/>
            <person name="de Lima Cunha O."/>
            <person name="Ciapina L.P."/>
            <person name="Brocchi M."/>
            <person name="Colabardini A.C."/>
            <person name="de Araujo Lima B."/>
            <person name="Machado C.R."/>
            <person name="de Almeida Soares C.M."/>
            <person name="Probst C.M."/>
            <person name="de Menezes C.B."/>
            <person name="Thompson C.E."/>
            <person name="Bartholomeu D.C."/>
            <person name="Gradia D.F."/>
            <person name="Pavoni D.P."/>
            <person name="Grisard E.C."/>
            <person name="Fantinatti-Garboggini F."/>
            <person name="Marchini F.K."/>
            <person name="Rodrigues-Luiz G.F."/>
            <person name="Wagner G."/>
            <person name="Goldman G.H."/>
            <person name="Fietto J.L."/>
            <person name="Elias M.C."/>
            <person name="Goldman M.H."/>
            <person name="Sagot M.F."/>
            <person name="Pereira M."/>
            <person name="Stoco P.H."/>
            <person name="de Mendonca-Neto R.P."/>
            <person name="Teixeira S.M."/>
            <person name="Maciel T.E."/>
            <person name="de Oliveira Mendes T.A."/>
            <person name="Urmenyi T.P."/>
            <person name="de Souza W."/>
            <person name="Schenkman S."/>
            <person name="de Vasconcelos A.T."/>
        </authorList>
    </citation>
    <scope>NUCLEOTIDE SEQUENCE [LARGE SCALE GENOMIC DNA]</scope>
</reference>
<comment type="caution">
    <text evidence="3">The sequence shown here is derived from an EMBL/GenBank/DDBJ whole genome shotgun (WGS) entry which is preliminary data.</text>
</comment>
<dbReference type="PANTHER" id="PTHR47447:SF23">
    <property type="entry name" value="PENTACOTRIPEPTIDE-REPEAT REGION OF PRORP DOMAIN-CONTAINING PROTEIN"/>
    <property type="match status" value="1"/>
</dbReference>
<gene>
    <name evidence="3" type="ORF">STCU_04129</name>
</gene>
<dbReference type="EMBL" id="ATMH01004129">
    <property type="protein sequence ID" value="EPY30313.1"/>
    <property type="molecule type" value="Genomic_DNA"/>
</dbReference>
<evidence type="ECO:0008006" key="5">
    <source>
        <dbReference type="Google" id="ProtNLM"/>
    </source>
</evidence>
<dbReference type="PANTHER" id="PTHR47447">
    <property type="entry name" value="OS03G0856100 PROTEIN"/>
    <property type="match status" value="1"/>
</dbReference>
<dbReference type="AlphaFoldDB" id="S9UN01"/>
<evidence type="ECO:0000256" key="1">
    <source>
        <dbReference type="ARBA" id="ARBA00022737"/>
    </source>
</evidence>
<keyword evidence="4" id="KW-1185">Reference proteome</keyword>
<evidence type="ECO:0000313" key="3">
    <source>
        <dbReference type="EMBL" id="EPY30313.1"/>
    </source>
</evidence>
<name>S9UN01_9TRYP</name>
<dbReference type="InterPro" id="IPR002885">
    <property type="entry name" value="PPR_rpt"/>
</dbReference>
<dbReference type="PROSITE" id="PS51375">
    <property type="entry name" value="PPR"/>
    <property type="match status" value="1"/>
</dbReference>
<proteinExistence type="predicted"/>
<sequence length="455" mass="50303">MGLYDRGVAPDAKDFIAEAEADYAESMRYANHVPSALPESFRRYDPQLGQEVEVTRITAPVGETVVTADKVRFALRGTTGELALQASRRDRHLLDERAQLNLRQERQLGELLRAPLGALPKARQVTLFLEALYRDGLSLQPRTVETVMLLLSRVSMQLRLEGRTSAAALSAADGGGGNEAIAGAEAAPAPRDSAGWRRMEDVPLLTDMRRLYAHSKTCFVAPTPLTVEHLMIALSSVTEADTAALQLANRLFLDCDRYVVLPTRTTYTAFVAICQRNDAMLTAVARLQDAVRQLHIPLDAPLLTALLKGLNESGYTQEALLVLGRTQYVPMTVPLFNAALETLLLSDDALACFSLFEAVVGPAELRPDAETYTLLLLACEQSGQWGRTREILGDMQRRRVKGSAQTLNLLLKGLLKERLTSYAAQLYGTMQRKKVPVWPEIDEAVRHHTKRLTRT</sequence>
<dbReference type="OrthoDB" id="42736at2759"/>
<feature type="repeat" description="PPR" evidence="2">
    <location>
        <begin position="368"/>
        <end position="402"/>
    </location>
</feature>
<keyword evidence="1" id="KW-0677">Repeat</keyword>
<dbReference type="Gene3D" id="1.25.40.10">
    <property type="entry name" value="Tetratricopeptide repeat domain"/>
    <property type="match status" value="2"/>
</dbReference>
<dbReference type="InterPro" id="IPR011990">
    <property type="entry name" value="TPR-like_helical_dom_sf"/>
</dbReference>
<accession>S9UN01</accession>
<organism evidence="3 4">
    <name type="scientific">Strigomonas culicis</name>
    <dbReference type="NCBI Taxonomy" id="28005"/>
    <lineage>
        <taxon>Eukaryota</taxon>
        <taxon>Discoba</taxon>
        <taxon>Euglenozoa</taxon>
        <taxon>Kinetoplastea</taxon>
        <taxon>Metakinetoplastina</taxon>
        <taxon>Trypanosomatida</taxon>
        <taxon>Trypanosomatidae</taxon>
        <taxon>Strigomonadinae</taxon>
        <taxon>Strigomonas</taxon>
    </lineage>
</organism>
<dbReference type="Pfam" id="PF01535">
    <property type="entry name" value="PPR"/>
    <property type="match status" value="1"/>
</dbReference>
<evidence type="ECO:0000313" key="4">
    <source>
        <dbReference type="Proteomes" id="UP000015354"/>
    </source>
</evidence>
<dbReference type="Proteomes" id="UP000015354">
    <property type="component" value="Unassembled WGS sequence"/>
</dbReference>
<evidence type="ECO:0000256" key="2">
    <source>
        <dbReference type="PROSITE-ProRule" id="PRU00708"/>
    </source>
</evidence>
<protein>
    <recommendedName>
        <fullName evidence="5">Kinetoplast ribosomal PPR-repeat containing protein 3</fullName>
    </recommendedName>
</protein>